<evidence type="ECO:0000313" key="2">
    <source>
        <dbReference type="EMBL" id="USQ76835.1"/>
    </source>
</evidence>
<dbReference type="PANTHER" id="PTHR37298">
    <property type="entry name" value="UPF0111 PROTEIN YKAA"/>
    <property type="match status" value="1"/>
</dbReference>
<reference evidence="2" key="1">
    <citation type="submission" date="2022-06" db="EMBL/GenBank/DDBJ databases">
        <title>Ornithinimicrobium JY.X270.</title>
        <authorList>
            <person name="Huang Y."/>
        </authorList>
    </citation>
    <scope>NUCLEOTIDE SEQUENCE</scope>
    <source>
        <strain evidence="2">JY.X270</strain>
    </source>
</reference>
<sequence>MTPRTASFATAFAGLADQVRLGALAVQDSLGPASHTRRTDLDRLQQIEREGQRARDQIVELARDSFVTPFDRGDIHLLAVRLTECLSHMEQAVDAGVRHRIDEFPEGTAALVDALVRMAELTARALPTLYSPDGAADYPGEIRRIASRAEPIRRDLATQNLAGSDPLGAMRTAAALDGLALTLRSFEQVATVVEGIVVKES</sequence>
<organism evidence="2 3">
    <name type="scientific">Ornithinimicrobium cryptoxanthini</name>
    <dbReference type="NCBI Taxonomy" id="2934161"/>
    <lineage>
        <taxon>Bacteria</taxon>
        <taxon>Bacillati</taxon>
        <taxon>Actinomycetota</taxon>
        <taxon>Actinomycetes</taxon>
        <taxon>Micrococcales</taxon>
        <taxon>Ornithinimicrobiaceae</taxon>
        <taxon>Ornithinimicrobium</taxon>
    </lineage>
</organism>
<evidence type="ECO:0000313" key="3">
    <source>
        <dbReference type="Proteomes" id="UP001056535"/>
    </source>
</evidence>
<dbReference type="RefSeq" id="WP_252621538.1">
    <property type="nucleotide sequence ID" value="NZ_CP099490.1"/>
</dbReference>
<protein>
    <submittedName>
        <fullName evidence="2">DUF47 family protein</fullName>
    </submittedName>
</protein>
<dbReference type="EMBL" id="CP099490">
    <property type="protein sequence ID" value="USQ76835.1"/>
    <property type="molecule type" value="Genomic_DNA"/>
</dbReference>
<keyword evidence="3" id="KW-1185">Reference proteome</keyword>
<evidence type="ECO:0000256" key="1">
    <source>
        <dbReference type="ARBA" id="ARBA00008591"/>
    </source>
</evidence>
<proteinExistence type="inferred from homology"/>
<comment type="similarity">
    <text evidence="1">Belongs to the UPF0111 family.</text>
</comment>
<dbReference type="InterPro" id="IPR052912">
    <property type="entry name" value="UPF0111_domain"/>
</dbReference>
<gene>
    <name evidence="2" type="ORF">NF557_02585</name>
</gene>
<dbReference type="PANTHER" id="PTHR37298:SF1">
    <property type="entry name" value="UPF0111 PROTEIN YKAA"/>
    <property type="match status" value="1"/>
</dbReference>
<dbReference type="Pfam" id="PF01865">
    <property type="entry name" value="PhoU_div"/>
    <property type="match status" value="1"/>
</dbReference>
<dbReference type="Proteomes" id="UP001056535">
    <property type="component" value="Chromosome"/>
</dbReference>
<name>A0ABY4YKQ3_9MICO</name>
<dbReference type="InterPro" id="IPR018445">
    <property type="entry name" value="Put_Phosphate_transp_reg"/>
</dbReference>
<accession>A0ABY4YKQ3</accession>
<dbReference type="InterPro" id="IPR038078">
    <property type="entry name" value="PhoU-like_sf"/>
</dbReference>
<dbReference type="Gene3D" id="1.20.58.220">
    <property type="entry name" value="Phosphate transport system protein phou homolog 2, domain 2"/>
    <property type="match status" value="1"/>
</dbReference>